<dbReference type="Gene3D" id="3.40.50.11790">
    <property type="match status" value="1"/>
</dbReference>
<evidence type="ECO:0000256" key="1">
    <source>
        <dbReference type="ARBA" id="ARBA00008005"/>
    </source>
</evidence>
<protein>
    <submittedName>
        <fullName evidence="3">Phage tail sheath protein</fullName>
    </submittedName>
</protein>
<keyword evidence="4" id="KW-1185">Reference proteome</keyword>
<dbReference type="Gene3D" id="3.30.360.90">
    <property type="match status" value="1"/>
</dbReference>
<dbReference type="Gene3D" id="3.30.1370.220">
    <property type="match status" value="1"/>
</dbReference>
<feature type="domain" description="Tail sheath protein subtilisin-like" evidence="2">
    <location>
        <begin position="93"/>
        <end position="246"/>
    </location>
</feature>
<dbReference type="Proteomes" id="UP000275076">
    <property type="component" value="Unassembled WGS sequence"/>
</dbReference>
<dbReference type="EMBL" id="RBVX01000095">
    <property type="protein sequence ID" value="RSL29097.1"/>
    <property type="molecule type" value="Genomic_DNA"/>
</dbReference>
<dbReference type="Pfam" id="PF04984">
    <property type="entry name" value="Phage_sheath_1"/>
    <property type="match status" value="1"/>
</dbReference>
<dbReference type="InterPro" id="IPR035089">
    <property type="entry name" value="Phage_sheath_subtilisin"/>
</dbReference>
<name>A0A3R9QEY0_9BACI</name>
<evidence type="ECO:0000313" key="4">
    <source>
        <dbReference type="Proteomes" id="UP000275076"/>
    </source>
</evidence>
<dbReference type="OrthoDB" id="89060at2"/>
<evidence type="ECO:0000259" key="2">
    <source>
        <dbReference type="Pfam" id="PF04984"/>
    </source>
</evidence>
<comment type="caution">
    <text evidence="3">The sequence shown here is derived from an EMBL/GenBank/DDBJ whole genome shotgun (WGS) entry which is preliminary data.</text>
</comment>
<reference evidence="3 4" key="1">
    <citation type="submission" date="2018-10" db="EMBL/GenBank/DDBJ databases">
        <title>Draft genome sequence of Bacillus salarius IM0101, isolated from a hypersaline soil in Inner Mongolia, China.</title>
        <authorList>
            <person name="Yamprayoonswat W."/>
            <person name="Boonvisut S."/>
            <person name="Jumpathong W."/>
            <person name="Sittihan S."/>
            <person name="Ruangsuj P."/>
            <person name="Wanthongcharoen S."/>
            <person name="Thongpramul N."/>
            <person name="Pimmason S."/>
            <person name="Yu B."/>
            <person name="Yasawong M."/>
        </authorList>
    </citation>
    <scope>NUCLEOTIDE SEQUENCE [LARGE SCALE GENOMIC DNA]</scope>
    <source>
        <strain evidence="3 4">IM0101</strain>
    </source>
</reference>
<dbReference type="RefSeq" id="WP_125563172.1">
    <property type="nucleotide sequence ID" value="NZ_RBVX01000095.1"/>
</dbReference>
<accession>A0A3R9QEY0</accession>
<comment type="similarity">
    <text evidence="1">Belongs to the myoviridae tail sheath protein family.</text>
</comment>
<dbReference type="AlphaFoldDB" id="A0A3R9QEY0"/>
<proteinExistence type="inferred from homology"/>
<gene>
    <name evidence="3" type="ORF">D7Z54_33070</name>
</gene>
<organism evidence="3 4">
    <name type="scientific">Salibacterium salarium</name>
    <dbReference type="NCBI Taxonomy" id="284579"/>
    <lineage>
        <taxon>Bacteria</taxon>
        <taxon>Bacillati</taxon>
        <taxon>Bacillota</taxon>
        <taxon>Bacilli</taxon>
        <taxon>Bacillales</taxon>
        <taxon>Bacillaceae</taxon>
    </lineage>
</organism>
<sequence>MAWQIGSLSQVPGVYTNFEDNAPELLQRGPRGIVAIPLLTYDGDAEASKVYEVTRPSDAVDLFGETNTESIDLAFEGGANSVIVYTMPTDALAEDYDAMIDALEGRTFNVIVLDQESDSANQDTVLQAVKDWREEDKHVSAVFGGDDTDLTTGNDRSSTLQDEYSINVINGVEDADTTITSAELAPYIAGLVASVPLNETTTYKQVPGDDVSLRLRKSERETAIEAGSLYLITGADNVKVGKGITTSGDFIRSINVRKSILNDLDRILQSEVIANYDNNEDGRTDAIALMKRFLEDNYVAIDAITDMDVYVDPENDPEQDAAFFVVEYMDVYSMERVFLTVKRQG</sequence>
<evidence type="ECO:0000313" key="3">
    <source>
        <dbReference type="EMBL" id="RSL29097.1"/>
    </source>
</evidence>